<evidence type="ECO:0000256" key="5">
    <source>
        <dbReference type="ARBA" id="ARBA00022946"/>
    </source>
</evidence>
<keyword evidence="12" id="KW-1185">Reference proteome</keyword>
<evidence type="ECO:0000313" key="12">
    <source>
        <dbReference type="Proteomes" id="UP000070444"/>
    </source>
</evidence>
<evidence type="ECO:0000256" key="6">
    <source>
        <dbReference type="ARBA" id="ARBA00022989"/>
    </source>
</evidence>
<comment type="function">
    <text evidence="9">Involved in the organization of the mitochondrial membranes and the global structure of the mitochondria. Also required for mitochondrial distribution and mobility as well as for the maintenance of mitochondrial DNA nucleoids structures.</text>
</comment>
<organism evidence="11 12">
    <name type="scientific">Conidiobolus coronatus (strain ATCC 28846 / CBS 209.66 / NRRL 28638)</name>
    <name type="common">Delacroixia coronata</name>
    <dbReference type="NCBI Taxonomy" id="796925"/>
    <lineage>
        <taxon>Eukaryota</taxon>
        <taxon>Fungi</taxon>
        <taxon>Fungi incertae sedis</taxon>
        <taxon>Zoopagomycota</taxon>
        <taxon>Entomophthoromycotina</taxon>
        <taxon>Entomophthoromycetes</taxon>
        <taxon>Entomophthorales</taxon>
        <taxon>Ancylistaceae</taxon>
        <taxon>Conidiobolus</taxon>
    </lineage>
</organism>
<evidence type="ECO:0000256" key="10">
    <source>
        <dbReference type="SAM" id="Phobius"/>
    </source>
</evidence>
<evidence type="ECO:0000256" key="8">
    <source>
        <dbReference type="ARBA" id="ARBA00023136"/>
    </source>
</evidence>
<dbReference type="GO" id="GO:0000001">
    <property type="term" value="P:mitochondrion inheritance"/>
    <property type="evidence" value="ECO:0007669"/>
    <property type="project" value="InterPro"/>
</dbReference>
<protein>
    <submittedName>
        <fullName evidence="11">Mitochondrial distribution and morphology protein family 31/32</fullName>
    </submittedName>
</protein>
<keyword evidence="4" id="KW-0999">Mitochondrion inner membrane</keyword>
<dbReference type="PANTHER" id="PTHR31068">
    <property type="entry name" value="MITOCHONDRIAL DISTRIBUTION AND MORPHOLOGY PROTEIN 31"/>
    <property type="match status" value="1"/>
</dbReference>
<reference evidence="11 12" key="1">
    <citation type="journal article" date="2015" name="Genome Biol. Evol.">
        <title>Phylogenomic analyses indicate that early fungi evolved digesting cell walls of algal ancestors of land plants.</title>
        <authorList>
            <person name="Chang Y."/>
            <person name="Wang S."/>
            <person name="Sekimoto S."/>
            <person name="Aerts A.L."/>
            <person name="Choi C."/>
            <person name="Clum A."/>
            <person name="LaButti K.M."/>
            <person name="Lindquist E.A."/>
            <person name="Yee Ngan C."/>
            <person name="Ohm R.A."/>
            <person name="Salamov A.A."/>
            <person name="Grigoriev I.V."/>
            <person name="Spatafora J.W."/>
            <person name="Berbee M.L."/>
        </authorList>
    </citation>
    <scope>NUCLEOTIDE SEQUENCE [LARGE SCALE GENOMIC DNA]</scope>
    <source>
        <strain evidence="11 12">NRRL 28638</strain>
    </source>
</reference>
<evidence type="ECO:0000256" key="2">
    <source>
        <dbReference type="ARBA" id="ARBA00005687"/>
    </source>
</evidence>
<keyword evidence="7" id="KW-0496">Mitochondrion</keyword>
<keyword evidence="5" id="KW-0809">Transit peptide</keyword>
<dbReference type="Pfam" id="PF08118">
    <property type="entry name" value="MDM31_MDM32"/>
    <property type="match status" value="2"/>
</dbReference>
<keyword evidence="6 10" id="KW-1133">Transmembrane helix</keyword>
<evidence type="ECO:0000256" key="3">
    <source>
        <dbReference type="ARBA" id="ARBA00022692"/>
    </source>
</evidence>
<dbReference type="Proteomes" id="UP000070444">
    <property type="component" value="Unassembled WGS sequence"/>
</dbReference>
<evidence type="ECO:0000313" key="11">
    <source>
        <dbReference type="EMBL" id="KXN71359.1"/>
    </source>
</evidence>
<dbReference type="OrthoDB" id="17678at2759"/>
<dbReference type="AlphaFoldDB" id="A0A137P8Q4"/>
<gene>
    <name evidence="11" type="ORF">CONCODRAFT_38426</name>
</gene>
<name>A0A137P8Q4_CONC2</name>
<dbReference type="PANTHER" id="PTHR31068:SF0">
    <property type="entry name" value="MITOCHONDRIAL DISTRIBUTION AND MORPHOLOGY PROTEIN 31"/>
    <property type="match status" value="1"/>
</dbReference>
<dbReference type="InterPro" id="IPR012571">
    <property type="entry name" value="Mdm31/Mdm32"/>
</dbReference>
<evidence type="ECO:0000256" key="7">
    <source>
        <dbReference type="ARBA" id="ARBA00023128"/>
    </source>
</evidence>
<comment type="subcellular location">
    <subcellularLocation>
        <location evidence="1">Mitochondrion inner membrane</location>
    </subcellularLocation>
</comment>
<accession>A0A137P8Q4</accession>
<proteinExistence type="inferred from homology"/>
<keyword evidence="8 10" id="KW-0472">Membrane</keyword>
<dbReference type="GO" id="GO:0005743">
    <property type="term" value="C:mitochondrial inner membrane"/>
    <property type="evidence" value="ECO:0007669"/>
    <property type="project" value="UniProtKB-SubCell"/>
</dbReference>
<dbReference type="STRING" id="796925.A0A137P8Q4"/>
<comment type="similarity">
    <text evidence="2">Belongs to the MDM31/MDM32 family.</text>
</comment>
<dbReference type="OMA" id="AFFSWWL"/>
<evidence type="ECO:0000256" key="4">
    <source>
        <dbReference type="ARBA" id="ARBA00022792"/>
    </source>
</evidence>
<feature type="transmembrane region" description="Helical" evidence="10">
    <location>
        <begin position="38"/>
        <end position="65"/>
    </location>
</feature>
<keyword evidence="3 10" id="KW-0812">Transmembrane</keyword>
<dbReference type="EMBL" id="KQ964476">
    <property type="protein sequence ID" value="KXN71359.1"/>
    <property type="molecule type" value="Genomic_DNA"/>
</dbReference>
<dbReference type="GO" id="GO:0007005">
    <property type="term" value="P:mitochondrion organization"/>
    <property type="evidence" value="ECO:0007669"/>
    <property type="project" value="InterPro"/>
</dbReference>
<evidence type="ECO:0000256" key="9">
    <source>
        <dbReference type="ARBA" id="ARBA00025191"/>
    </source>
</evidence>
<sequence>MLPAPEVHLSLFGRMRAAVKRLLFRYDRPWTLDDIMAIFSWIFLSQTMFILAGTTTFVSLLLALGNSLQFQDFIKARLGSILSQQIGMNVSFESAILPNWKGGKITLNKVRVQYNVENLPDLKPSPTATVWNLEIDKIDITLSLMRWLDNKGLVQDFDMSGVRGTIDRSRVEYPEDYQWSAEEFRNKRKGPGLEFESVHVKDLMITLLQPYGFRPYKVSIFNAQTNQLRTRWLFYDMISANSIVGMFDNCLFSIHRAQGFNDSCSTDLSHQHETSFKRSQIRMDGVPIDHLNNGVSGPFGWIKSGSVDFCFDLSIPLQCDSNPLKQLASDLFNKLDELLITQIPPDSDSAMSNIVSKVLKELPRPPEIDILKQGLQSVTIDASLRFRDIKSEVPLINDDITYTSQAVVRPVIAFMNAHKTSIPIHTKFKVDLDKFDGSWTQYDAELDATLSNKVGEEMMNLVYDEQERNRRLKRVGLWGLQNATRNIIMLIEYARGVRGFWHYLGVTPDHHYV</sequence>
<evidence type="ECO:0000256" key="1">
    <source>
        <dbReference type="ARBA" id="ARBA00004273"/>
    </source>
</evidence>